<keyword evidence="4" id="KW-1185">Reference proteome</keyword>
<reference evidence="3 4" key="1">
    <citation type="submission" date="2017-09" db="EMBL/GenBank/DDBJ databases">
        <authorList>
            <person name="Ehlers B."/>
            <person name="Leendertz F.H."/>
        </authorList>
    </citation>
    <scope>NUCLEOTIDE SEQUENCE [LARGE SCALE GENOMIC DNA]</scope>
    <source>
        <strain evidence="3 4">CGMCC 1.10978</strain>
    </source>
</reference>
<dbReference type="InterPro" id="IPR038765">
    <property type="entry name" value="Papain-like_cys_pep_sf"/>
</dbReference>
<dbReference type="Proteomes" id="UP000219374">
    <property type="component" value="Unassembled WGS sequence"/>
</dbReference>
<dbReference type="EMBL" id="OCND01000008">
    <property type="protein sequence ID" value="SOD55981.1"/>
    <property type="molecule type" value="Genomic_DNA"/>
</dbReference>
<evidence type="ECO:0000256" key="1">
    <source>
        <dbReference type="ARBA" id="ARBA00006547"/>
    </source>
</evidence>
<dbReference type="GO" id="GO:0016407">
    <property type="term" value="F:acetyltransferase activity"/>
    <property type="evidence" value="ECO:0007669"/>
    <property type="project" value="InterPro"/>
</dbReference>
<dbReference type="PRINTS" id="PR01543">
    <property type="entry name" value="ANATRNSFRASE"/>
</dbReference>
<dbReference type="OrthoDB" id="7181050at2"/>
<keyword evidence="3" id="KW-0808">Transferase</keyword>
<dbReference type="PANTHER" id="PTHR11786">
    <property type="entry name" value="N-HYDROXYARYLAMINE O-ACETYLTRANSFERASE"/>
    <property type="match status" value="1"/>
</dbReference>
<organism evidence="3 4">
    <name type="scientific">Pseudoxanthomonas wuyuanensis</name>
    <dbReference type="NCBI Taxonomy" id="1073196"/>
    <lineage>
        <taxon>Bacteria</taxon>
        <taxon>Pseudomonadati</taxon>
        <taxon>Pseudomonadota</taxon>
        <taxon>Gammaproteobacteria</taxon>
        <taxon>Lysobacterales</taxon>
        <taxon>Lysobacteraceae</taxon>
        <taxon>Pseudoxanthomonas</taxon>
    </lineage>
</organism>
<dbReference type="PANTHER" id="PTHR11786:SF0">
    <property type="entry name" value="ARYLAMINE N-ACETYLTRANSFERASE 4-RELATED"/>
    <property type="match status" value="1"/>
</dbReference>
<comment type="similarity">
    <text evidence="1 2">Belongs to the arylamine N-acetyltransferase family.</text>
</comment>
<proteinExistence type="inferred from homology"/>
<dbReference type="SUPFAM" id="SSF54001">
    <property type="entry name" value="Cysteine proteinases"/>
    <property type="match status" value="1"/>
</dbReference>
<sequence>MTDSLTETRLYLQRLGYDQAPPPTLATLRELQQRHTATFPFETISTLLRLPVPVDLPAVQRKLLHEGRGGYCYELNRAFLALLQQLRFDARGLTGRVVMGGPEDAMTARTHLLVLATIEDVRYIADVGFGGMVPTAPLRLDTEEEQATPHEPYRVTRRQDQYTLRAQVAGEWRALYVFDLQPQAEIDYIVGNWYVCTHPESPFLGQLRAARTGPGWRKALSNGSFAIHRHGQASQRHALPDAAAVIAVLQDQFGIQVPEHPDLRAAIDLRLQADALAAA</sequence>
<name>A0A286DBD7_9GAMM</name>
<protein>
    <submittedName>
        <fullName evidence="3">N-hydroxyarylamine O-acetyltransferase</fullName>
    </submittedName>
</protein>
<dbReference type="Gene3D" id="2.40.128.150">
    <property type="entry name" value="Cysteine proteinases"/>
    <property type="match status" value="1"/>
</dbReference>
<dbReference type="AlphaFoldDB" id="A0A286DBD7"/>
<evidence type="ECO:0000313" key="3">
    <source>
        <dbReference type="EMBL" id="SOD55981.1"/>
    </source>
</evidence>
<gene>
    <name evidence="3" type="ORF">SAMN06296416_108115</name>
</gene>
<dbReference type="Pfam" id="PF00797">
    <property type="entry name" value="Acetyltransf_2"/>
    <property type="match status" value="1"/>
</dbReference>
<dbReference type="InterPro" id="IPR001447">
    <property type="entry name" value="Arylamine_N-AcTrfase"/>
</dbReference>
<dbReference type="RefSeq" id="WP_097122915.1">
    <property type="nucleotide sequence ID" value="NZ_OCND01000008.1"/>
</dbReference>
<dbReference type="Gene3D" id="3.30.2140.10">
    <property type="entry name" value="Arylamine N-acetyltransferase"/>
    <property type="match status" value="1"/>
</dbReference>
<evidence type="ECO:0000256" key="2">
    <source>
        <dbReference type="RuleBase" id="RU003452"/>
    </source>
</evidence>
<accession>A0A286DBD7</accession>
<evidence type="ECO:0000313" key="4">
    <source>
        <dbReference type="Proteomes" id="UP000219374"/>
    </source>
</evidence>